<evidence type="ECO:0000256" key="1">
    <source>
        <dbReference type="SAM" id="MobiDB-lite"/>
    </source>
</evidence>
<dbReference type="PROSITE" id="PS50800">
    <property type="entry name" value="SAP"/>
    <property type="match status" value="1"/>
</dbReference>
<dbReference type="InterPro" id="IPR036361">
    <property type="entry name" value="SAP_dom_sf"/>
</dbReference>
<dbReference type="Gene3D" id="1.10.720.30">
    <property type="entry name" value="SAP domain"/>
    <property type="match status" value="1"/>
</dbReference>
<dbReference type="RefSeq" id="WP_054536192.1">
    <property type="nucleotide sequence ID" value="NZ_LGKP01000031.1"/>
</dbReference>
<evidence type="ECO:0000313" key="3">
    <source>
        <dbReference type="EMBL" id="KPL82265.1"/>
    </source>
</evidence>
<feature type="region of interest" description="Disordered" evidence="1">
    <location>
        <begin position="1"/>
        <end position="24"/>
    </location>
</feature>
<dbReference type="Pfam" id="PF02037">
    <property type="entry name" value="SAP"/>
    <property type="match status" value="1"/>
</dbReference>
<evidence type="ECO:0000259" key="2">
    <source>
        <dbReference type="PROSITE" id="PS50800"/>
    </source>
</evidence>
<dbReference type="SUPFAM" id="SSF68906">
    <property type="entry name" value="SAP domain"/>
    <property type="match status" value="1"/>
</dbReference>
<keyword evidence="4" id="KW-1185">Reference proteome</keyword>
<dbReference type="SMART" id="SM00513">
    <property type="entry name" value="SAP"/>
    <property type="match status" value="1"/>
</dbReference>
<protein>
    <recommendedName>
        <fullName evidence="2">SAP domain-containing protein</fullName>
    </recommendedName>
</protein>
<feature type="domain" description="SAP" evidence="2">
    <location>
        <begin position="93"/>
        <end position="127"/>
    </location>
</feature>
<comment type="caution">
    <text evidence="3">The sequence shown here is derived from an EMBL/GenBank/DDBJ whole genome shotgun (WGS) entry which is preliminary data.</text>
</comment>
<proteinExistence type="predicted"/>
<organism evidence="3 4">
    <name type="scientific">Herpetosiphon geysericola</name>
    <dbReference type="NCBI Taxonomy" id="70996"/>
    <lineage>
        <taxon>Bacteria</taxon>
        <taxon>Bacillati</taxon>
        <taxon>Chloroflexota</taxon>
        <taxon>Chloroflexia</taxon>
        <taxon>Herpetosiphonales</taxon>
        <taxon>Herpetosiphonaceae</taxon>
        <taxon>Herpetosiphon</taxon>
    </lineage>
</organism>
<feature type="compositionally biased region" description="Polar residues" evidence="1">
    <location>
        <begin position="10"/>
        <end position="24"/>
    </location>
</feature>
<dbReference type="EMBL" id="LGKP01000031">
    <property type="protein sequence ID" value="KPL82265.1"/>
    <property type="molecule type" value="Genomic_DNA"/>
</dbReference>
<gene>
    <name evidence="3" type="ORF">SE18_19775</name>
</gene>
<name>A0A0P6XPA1_9CHLR</name>
<reference evidence="3 4" key="1">
    <citation type="submission" date="2015-07" db="EMBL/GenBank/DDBJ databases">
        <title>Whole genome sequence of Herpetosiphon geysericola DSM 7119.</title>
        <authorList>
            <person name="Hemp J."/>
            <person name="Ward L.M."/>
            <person name="Pace L.A."/>
            <person name="Fischer W.W."/>
        </authorList>
    </citation>
    <scope>NUCLEOTIDE SEQUENCE [LARGE SCALE GENOMIC DNA]</scope>
    <source>
        <strain evidence="3 4">DSM 7119</strain>
    </source>
</reference>
<dbReference type="AlphaFoldDB" id="A0A0P6XPA1"/>
<dbReference type="Proteomes" id="UP000050277">
    <property type="component" value="Unassembled WGS sequence"/>
</dbReference>
<accession>A0A0P6XPA1</accession>
<evidence type="ECO:0000313" key="4">
    <source>
        <dbReference type="Proteomes" id="UP000050277"/>
    </source>
</evidence>
<sequence length="347" mass="39521">MDFFEKPFDNSANQAAQPTPVEPNQPTILDDWRKFPAHFMFLNEFRSATNPQIFADINHGKPWRWVLNEHPTFTIERWIQDGILVRPSINRLLDELTEPQLKTLAKERDLDLSGQKADLIARLIEADPAGMAAIVADNPLLILSDYGESLVEPFLEYEAQQRVIAEAACMAALNEGEFYRAEQIALHEYHSGVFPIDFYNADVALLLSIFMTHPFSYFDQLEDADQHAIRLATAMRFLWGNELSRWLPNATAGDNRFSAAQLAQLLHDYTFHIATIQLYTKDWIDTTVEIVASPEACPVCQKLNNIYPVAEIPMLPPKDCQSPLSCYFDYIDQTNYFNPDGTCIIGN</sequence>
<dbReference type="InterPro" id="IPR003034">
    <property type="entry name" value="SAP_dom"/>
</dbReference>